<feature type="non-terminal residue" evidence="1">
    <location>
        <position position="1"/>
    </location>
</feature>
<dbReference type="Proteomes" id="UP000663848">
    <property type="component" value="Unassembled WGS sequence"/>
</dbReference>
<dbReference type="EMBL" id="CAJOBR010057611">
    <property type="protein sequence ID" value="CAF5065300.1"/>
    <property type="molecule type" value="Genomic_DNA"/>
</dbReference>
<protein>
    <submittedName>
        <fullName evidence="1">Uncharacterized protein</fullName>
    </submittedName>
</protein>
<sequence>PLRRQQAQLQQPAHQLLRLLQQHQQQHRPRLRPLVNAH</sequence>
<gene>
    <name evidence="1" type="ORF">QYT958_LOCUS42909</name>
</gene>
<accession>A0A822D9F9</accession>
<reference evidence="1" key="1">
    <citation type="submission" date="2021-02" db="EMBL/GenBank/DDBJ databases">
        <authorList>
            <person name="Nowell W R."/>
        </authorList>
    </citation>
    <scope>NUCLEOTIDE SEQUENCE</scope>
</reference>
<organism evidence="1 2">
    <name type="scientific">Rotaria socialis</name>
    <dbReference type="NCBI Taxonomy" id="392032"/>
    <lineage>
        <taxon>Eukaryota</taxon>
        <taxon>Metazoa</taxon>
        <taxon>Spiralia</taxon>
        <taxon>Gnathifera</taxon>
        <taxon>Rotifera</taxon>
        <taxon>Eurotatoria</taxon>
        <taxon>Bdelloidea</taxon>
        <taxon>Philodinida</taxon>
        <taxon>Philodinidae</taxon>
        <taxon>Rotaria</taxon>
    </lineage>
</organism>
<proteinExistence type="predicted"/>
<evidence type="ECO:0000313" key="1">
    <source>
        <dbReference type="EMBL" id="CAF5065300.1"/>
    </source>
</evidence>
<evidence type="ECO:0000313" key="2">
    <source>
        <dbReference type="Proteomes" id="UP000663848"/>
    </source>
</evidence>
<name>A0A822D9F9_9BILA</name>
<dbReference type="AlphaFoldDB" id="A0A822D9F9"/>
<comment type="caution">
    <text evidence="1">The sequence shown here is derived from an EMBL/GenBank/DDBJ whole genome shotgun (WGS) entry which is preliminary data.</text>
</comment>